<dbReference type="GO" id="GO:0005524">
    <property type="term" value="F:ATP binding"/>
    <property type="evidence" value="ECO:0007669"/>
    <property type="project" value="UniProtKB-KW"/>
</dbReference>
<keyword evidence="5" id="KW-0067">ATP-binding</keyword>
<protein>
    <recommendedName>
        <fullName evidence="2">histidine--tRNA ligase</fullName>
        <ecNumber evidence="2">6.1.1.21</ecNumber>
    </recommendedName>
    <alternativeName>
        <fullName evidence="8">Histidyl-tRNA synthetase</fullName>
    </alternativeName>
</protein>
<reference evidence="13" key="2">
    <citation type="submission" date="2010-04" db="EMBL/GenBank/DDBJ databases">
        <authorList>
            <person name="Buell R."/>
            <person name="Hamilton J."/>
            <person name="Hostetler J."/>
        </authorList>
    </citation>
    <scope>NUCLEOTIDE SEQUENCE [LARGE SCALE GENOMIC DNA]</scope>
    <source>
        <strain evidence="13">DAOM:BR144</strain>
    </source>
</reference>
<dbReference type="EnsemblProtists" id="PYU1_T000804">
    <property type="protein sequence ID" value="PYU1_T000804"/>
    <property type="gene ID" value="PYU1_G000804"/>
</dbReference>
<dbReference type="PROSITE" id="PS50862">
    <property type="entry name" value="AA_TRNA_LIGASE_II"/>
    <property type="match status" value="1"/>
</dbReference>
<dbReference type="CDD" id="cd00773">
    <property type="entry name" value="HisRS-like_core"/>
    <property type="match status" value="1"/>
</dbReference>
<dbReference type="PIRSF" id="PIRSF001549">
    <property type="entry name" value="His-tRNA_synth"/>
    <property type="match status" value="1"/>
</dbReference>
<dbReference type="InterPro" id="IPR006195">
    <property type="entry name" value="aa-tRNA-synth_II"/>
</dbReference>
<feature type="binding site" evidence="10">
    <location>
        <position position="168"/>
    </location>
    <ligand>
        <name>L-histidine</name>
        <dbReference type="ChEBI" id="CHEBI:57595"/>
    </ligand>
</feature>
<evidence type="ECO:0000256" key="7">
    <source>
        <dbReference type="ARBA" id="ARBA00023146"/>
    </source>
</evidence>
<dbReference type="OMA" id="DSQQHRA"/>
<dbReference type="InterPro" id="IPR041715">
    <property type="entry name" value="HisRS-like_core"/>
</dbReference>
<accession>K3W763</accession>
<dbReference type="VEuPathDB" id="FungiDB:PYU1_G000804"/>
<keyword evidence="7" id="KW-0030">Aminoacyl-tRNA synthetase</keyword>
<sequence length="478" mass="52431">MWAASSSASRSWRRAATAAVCGRERVACFASAAATDGASKAKVTAVSRVRGTRDLLADDAAQHQQVLHVLQQTVGCYGFRPIQTPLLEYTDLFSRSLGDGSDIVMKEMYTFKDNSSKSVTLRPEGTAGIIRALLSNNLMFSLPQKVTYAGSMFRYERPQRGRYREFQQFGVEFVGSSGPSVDVEVIAMAADALQALGIRHKAMLELNTLGDAESRGRYRVALEEFFSQYKHELSPDSINRLERGSVLRILDSKSEVDQKFVAEAPRLDAYLSNDAAQRFDAVLSGLDALGIKYRHNSRLVRGLDYYSHTVFEFVENLSANVDDEHDGEPGSGGIAVLAGGCYDNLSETLGGPPVSCIGWAAGVDRLHLLRDIAVEPPTTIAVVPVLVGDDQDAVLHESMQVAHTLRQRGLSVHFCHGRGNLKKQMKAAEKFGCTYAVILGGDEVKNKYVKVKNLEKRQEETVSLNELRGFEFAPQAAN</sequence>
<dbReference type="eggNOG" id="KOG1936">
    <property type="taxonomic scope" value="Eukaryota"/>
</dbReference>
<evidence type="ECO:0000256" key="10">
    <source>
        <dbReference type="PIRSR" id="PIRSR001549-1"/>
    </source>
</evidence>
<keyword evidence="3" id="KW-0436">Ligase</keyword>
<keyword evidence="13" id="KW-1185">Reference proteome</keyword>
<dbReference type="STRING" id="431595.K3W763"/>
<dbReference type="SUPFAM" id="SSF52954">
    <property type="entry name" value="Class II aaRS ABD-related"/>
    <property type="match status" value="1"/>
</dbReference>
<dbReference type="HAMAP" id="MF_00127">
    <property type="entry name" value="His_tRNA_synth"/>
    <property type="match status" value="1"/>
</dbReference>
<dbReference type="PANTHER" id="PTHR43707">
    <property type="entry name" value="HISTIDYL-TRNA SYNTHETASE"/>
    <property type="match status" value="1"/>
</dbReference>
<dbReference type="GO" id="GO:0006427">
    <property type="term" value="P:histidyl-tRNA aminoacylation"/>
    <property type="evidence" value="ECO:0007669"/>
    <property type="project" value="InterPro"/>
</dbReference>
<evidence type="ECO:0000256" key="3">
    <source>
        <dbReference type="ARBA" id="ARBA00022598"/>
    </source>
</evidence>
<keyword evidence="4" id="KW-0547">Nucleotide-binding</keyword>
<dbReference type="AlphaFoldDB" id="K3W763"/>
<evidence type="ECO:0000259" key="11">
    <source>
        <dbReference type="PROSITE" id="PS50862"/>
    </source>
</evidence>
<dbReference type="InterPro" id="IPR036621">
    <property type="entry name" value="Anticodon-bd_dom_sf"/>
</dbReference>
<feature type="binding site" evidence="10">
    <location>
        <begin position="124"/>
        <end position="126"/>
    </location>
    <ligand>
        <name>L-histidine</name>
        <dbReference type="ChEBI" id="CHEBI:57595"/>
    </ligand>
</feature>
<dbReference type="SUPFAM" id="SSF55681">
    <property type="entry name" value="Class II aaRS and biotin synthetases"/>
    <property type="match status" value="1"/>
</dbReference>
<reference evidence="12" key="3">
    <citation type="submission" date="2015-02" db="UniProtKB">
        <authorList>
            <consortium name="EnsemblProtists"/>
        </authorList>
    </citation>
    <scope>IDENTIFICATION</scope>
    <source>
        <strain evidence="12">DAOM BR144</strain>
    </source>
</reference>
<dbReference type="EMBL" id="GL376620">
    <property type="status" value="NOT_ANNOTATED_CDS"/>
    <property type="molecule type" value="Genomic_DNA"/>
</dbReference>
<dbReference type="Pfam" id="PF03129">
    <property type="entry name" value="HGTP_anticodon"/>
    <property type="match status" value="1"/>
</dbReference>
<dbReference type="Gene3D" id="3.30.930.10">
    <property type="entry name" value="Bira Bifunctional Protein, Domain 2"/>
    <property type="match status" value="1"/>
</dbReference>
<evidence type="ECO:0000313" key="12">
    <source>
        <dbReference type="EnsemblProtists" id="PYU1_T000804"/>
    </source>
</evidence>
<proteinExistence type="inferred from homology"/>
<evidence type="ECO:0000256" key="4">
    <source>
        <dbReference type="ARBA" id="ARBA00022741"/>
    </source>
</evidence>
<evidence type="ECO:0000256" key="8">
    <source>
        <dbReference type="ARBA" id="ARBA00030619"/>
    </source>
</evidence>
<dbReference type="CDD" id="cd00859">
    <property type="entry name" value="HisRS_anticodon"/>
    <property type="match status" value="1"/>
</dbReference>
<evidence type="ECO:0000256" key="2">
    <source>
        <dbReference type="ARBA" id="ARBA00012815"/>
    </source>
</evidence>
<dbReference type="InParanoid" id="K3W763"/>
<organism evidence="12 13">
    <name type="scientific">Globisporangium ultimum (strain ATCC 200006 / CBS 805.95 / DAOM BR144)</name>
    <name type="common">Pythium ultimum</name>
    <dbReference type="NCBI Taxonomy" id="431595"/>
    <lineage>
        <taxon>Eukaryota</taxon>
        <taxon>Sar</taxon>
        <taxon>Stramenopiles</taxon>
        <taxon>Oomycota</taxon>
        <taxon>Peronosporomycetes</taxon>
        <taxon>Pythiales</taxon>
        <taxon>Pythiaceae</taxon>
        <taxon>Globisporangium</taxon>
    </lineage>
</organism>
<dbReference type="PANTHER" id="PTHR43707:SF1">
    <property type="entry name" value="HISTIDINE--TRNA LIGASE, MITOCHONDRIAL-RELATED"/>
    <property type="match status" value="1"/>
</dbReference>
<evidence type="ECO:0000256" key="9">
    <source>
        <dbReference type="ARBA" id="ARBA00047639"/>
    </source>
</evidence>
<dbReference type="NCBIfam" id="TIGR00442">
    <property type="entry name" value="hisS"/>
    <property type="match status" value="1"/>
</dbReference>
<name>K3W763_GLOUD</name>
<dbReference type="InterPro" id="IPR045864">
    <property type="entry name" value="aa-tRNA-synth_II/BPL/LPL"/>
</dbReference>
<feature type="domain" description="Aminoacyl-transfer RNA synthetases class-II family profile" evidence="11">
    <location>
        <begin position="50"/>
        <end position="384"/>
    </location>
</feature>
<dbReference type="InterPro" id="IPR033656">
    <property type="entry name" value="HisRS_anticodon"/>
</dbReference>
<dbReference type="Pfam" id="PF13393">
    <property type="entry name" value="tRNA-synt_His"/>
    <property type="match status" value="1"/>
</dbReference>
<dbReference type="GO" id="GO:0005737">
    <property type="term" value="C:cytoplasm"/>
    <property type="evidence" value="ECO:0007669"/>
    <property type="project" value="InterPro"/>
</dbReference>
<evidence type="ECO:0000256" key="1">
    <source>
        <dbReference type="ARBA" id="ARBA00008226"/>
    </source>
</evidence>
<dbReference type="Proteomes" id="UP000019132">
    <property type="component" value="Unassembled WGS sequence"/>
</dbReference>
<feature type="binding site" evidence="10">
    <location>
        <position position="172"/>
    </location>
    <ligand>
        <name>L-histidine</name>
        <dbReference type="ChEBI" id="CHEBI:57595"/>
    </ligand>
</feature>
<dbReference type="GO" id="GO:0004821">
    <property type="term" value="F:histidine-tRNA ligase activity"/>
    <property type="evidence" value="ECO:0007669"/>
    <property type="project" value="UniProtKB-EC"/>
</dbReference>
<feature type="binding site" evidence="10">
    <location>
        <position position="301"/>
    </location>
    <ligand>
        <name>L-histidine</name>
        <dbReference type="ChEBI" id="CHEBI:57595"/>
    </ligand>
</feature>
<dbReference type="InterPro" id="IPR004154">
    <property type="entry name" value="Anticodon-bd"/>
</dbReference>
<dbReference type="Gene3D" id="3.40.50.800">
    <property type="entry name" value="Anticodon-binding domain"/>
    <property type="match status" value="1"/>
</dbReference>
<evidence type="ECO:0000313" key="13">
    <source>
        <dbReference type="Proteomes" id="UP000019132"/>
    </source>
</evidence>
<evidence type="ECO:0000256" key="6">
    <source>
        <dbReference type="ARBA" id="ARBA00022917"/>
    </source>
</evidence>
<dbReference type="EC" id="6.1.1.21" evidence="2"/>
<comment type="catalytic activity">
    <reaction evidence="9">
        <text>tRNA(His) + L-histidine + ATP = L-histidyl-tRNA(His) + AMP + diphosphate + H(+)</text>
        <dbReference type="Rhea" id="RHEA:17313"/>
        <dbReference type="Rhea" id="RHEA-COMP:9665"/>
        <dbReference type="Rhea" id="RHEA-COMP:9689"/>
        <dbReference type="ChEBI" id="CHEBI:15378"/>
        <dbReference type="ChEBI" id="CHEBI:30616"/>
        <dbReference type="ChEBI" id="CHEBI:33019"/>
        <dbReference type="ChEBI" id="CHEBI:57595"/>
        <dbReference type="ChEBI" id="CHEBI:78442"/>
        <dbReference type="ChEBI" id="CHEBI:78527"/>
        <dbReference type="ChEBI" id="CHEBI:456215"/>
        <dbReference type="EC" id="6.1.1.21"/>
    </reaction>
</comment>
<reference evidence="13" key="1">
    <citation type="journal article" date="2010" name="Genome Biol.">
        <title>Genome sequence of the necrotrophic plant pathogen Pythium ultimum reveals original pathogenicity mechanisms and effector repertoire.</title>
        <authorList>
            <person name="Levesque C.A."/>
            <person name="Brouwer H."/>
            <person name="Cano L."/>
            <person name="Hamilton J.P."/>
            <person name="Holt C."/>
            <person name="Huitema E."/>
            <person name="Raffaele S."/>
            <person name="Robideau G.P."/>
            <person name="Thines M."/>
            <person name="Win J."/>
            <person name="Zerillo M.M."/>
            <person name="Beakes G.W."/>
            <person name="Boore J.L."/>
            <person name="Busam D."/>
            <person name="Dumas B."/>
            <person name="Ferriera S."/>
            <person name="Fuerstenberg S.I."/>
            <person name="Gachon C.M."/>
            <person name="Gaulin E."/>
            <person name="Govers F."/>
            <person name="Grenville-Briggs L."/>
            <person name="Horner N."/>
            <person name="Hostetler J."/>
            <person name="Jiang R.H."/>
            <person name="Johnson J."/>
            <person name="Krajaejun T."/>
            <person name="Lin H."/>
            <person name="Meijer H.J."/>
            <person name="Moore B."/>
            <person name="Morris P."/>
            <person name="Phuntmart V."/>
            <person name="Puiu D."/>
            <person name="Shetty J."/>
            <person name="Stajich J.E."/>
            <person name="Tripathy S."/>
            <person name="Wawra S."/>
            <person name="van West P."/>
            <person name="Whitty B.R."/>
            <person name="Coutinho P.M."/>
            <person name="Henrissat B."/>
            <person name="Martin F."/>
            <person name="Thomas P.D."/>
            <person name="Tyler B.M."/>
            <person name="De Vries R.P."/>
            <person name="Kamoun S."/>
            <person name="Yandell M."/>
            <person name="Tisserat N."/>
            <person name="Buell C.R."/>
        </authorList>
    </citation>
    <scope>NUCLEOTIDE SEQUENCE</scope>
    <source>
        <strain evidence="13">DAOM:BR144</strain>
    </source>
</reference>
<feature type="binding site" evidence="10">
    <location>
        <begin position="305"/>
        <end position="306"/>
    </location>
    <ligand>
        <name>L-histidine</name>
        <dbReference type="ChEBI" id="CHEBI:57595"/>
    </ligand>
</feature>
<dbReference type="InterPro" id="IPR004516">
    <property type="entry name" value="HisRS/HisZ"/>
</dbReference>
<evidence type="ECO:0000256" key="5">
    <source>
        <dbReference type="ARBA" id="ARBA00022840"/>
    </source>
</evidence>
<dbReference type="InterPro" id="IPR015807">
    <property type="entry name" value="His-tRNA-ligase"/>
</dbReference>
<comment type="similarity">
    <text evidence="1">Belongs to the class-II aminoacyl-tRNA synthetase family.</text>
</comment>
<keyword evidence="6" id="KW-0648">Protein biosynthesis</keyword>
<dbReference type="HOGENOM" id="CLU_025113_1_0_1"/>
<feature type="binding site" evidence="10">
    <location>
        <position position="154"/>
    </location>
    <ligand>
        <name>L-histidine</name>
        <dbReference type="ChEBI" id="CHEBI:57595"/>
    </ligand>
</feature>